<name>A0ABR2W107_9FUNG</name>
<evidence type="ECO:0000256" key="1">
    <source>
        <dbReference type="ARBA" id="ARBA00004141"/>
    </source>
</evidence>
<keyword evidence="5 7" id="KW-1133">Transmembrane helix</keyword>
<keyword evidence="4" id="KW-0029">Amino-acid transport</keyword>
<evidence type="ECO:0000256" key="4">
    <source>
        <dbReference type="ARBA" id="ARBA00022970"/>
    </source>
</evidence>
<dbReference type="Pfam" id="PF00324">
    <property type="entry name" value="AA_permease"/>
    <property type="match status" value="1"/>
</dbReference>
<evidence type="ECO:0000313" key="9">
    <source>
        <dbReference type="EMBL" id="KAK9712887.1"/>
    </source>
</evidence>
<protein>
    <recommendedName>
        <fullName evidence="8">Amino acid permease/ SLC12A domain-containing protein</fullName>
    </recommendedName>
</protein>
<feature type="transmembrane region" description="Helical" evidence="7">
    <location>
        <begin position="131"/>
        <end position="150"/>
    </location>
</feature>
<keyword evidence="3 7" id="KW-0812">Transmembrane</keyword>
<dbReference type="PROSITE" id="PS00218">
    <property type="entry name" value="AMINO_ACID_PERMEASE_1"/>
    <property type="match status" value="1"/>
</dbReference>
<evidence type="ECO:0000256" key="3">
    <source>
        <dbReference type="ARBA" id="ARBA00022692"/>
    </source>
</evidence>
<dbReference type="PANTHER" id="PTHR43341">
    <property type="entry name" value="AMINO ACID PERMEASE"/>
    <property type="match status" value="1"/>
</dbReference>
<comment type="caution">
    <text evidence="9">The sequence shown here is derived from an EMBL/GenBank/DDBJ whole genome shotgun (WGS) entry which is preliminary data.</text>
</comment>
<evidence type="ECO:0000256" key="7">
    <source>
        <dbReference type="SAM" id="Phobius"/>
    </source>
</evidence>
<dbReference type="InterPro" id="IPR004841">
    <property type="entry name" value="AA-permease/SLC12A_dom"/>
</dbReference>
<dbReference type="Proteomes" id="UP001479436">
    <property type="component" value="Unassembled WGS sequence"/>
</dbReference>
<feature type="transmembrane region" description="Helical" evidence="7">
    <location>
        <begin position="310"/>
        <end position="335"/>
    </location>
</feature>
<feature type="transmembrane region" description="Helical" evidence="7">
    <location>
        <begin position="474"/>
        <end position="494"/>
    </location>
</feature>
<evidence type="ECO:0000256" key="6">
    <source>
        <dbReference type="ARBA" id="ARBA00023136"/>
    </source>
</evidence>
<evidence type="ECO:0000256" key="5">
    <source>
        <dbReference type="ARBA" id="ARBA00022989"/>
    </source>
</evidence>
<dbReference type="InterPro" id="IPR004840">
    <property type="entry name" value="Amino_acid_permease_CS"/>
</dbReference>
<dbReference type="InterPro" id="IPR050524">
    <property type="entry name" value="APC_YAT"/>
</dbReference>
<comment type="subcellular location">
    <subcellularLocation>
        <location evidence="1">Membrane</location>
        <topology evidence="1">Multi-pass membrane protein</topology>
    </subcellularLocation>
</comment>
<dbReference type="PANTHER" id="PTHR43341:SF1">
    <property type="entry name" value="GENERAL AMINO-ACID PERMEASE GAP1"/>
    <property type="match status" value="1"/>
</dbReference>
<gene>
    <name evidence="9" type="ORF">K7432_006831</name>
</gene>
<feature type="transmembrane region" description="Helical" evidence="7">
    <location>
        <begin position="183"/>
        <end position="207"/>
    </location>
</feature>
<feature type="transmembrane region" description="Helical" evidence="7">
    <location>
        <begin position="157"/>
        <end position="177"/>
    </location>
</feature>
<proteinExistence type="predicted"/>
<feature type="transmembrane region" description="Helical" evidence="7">
    <location>
        <begin position="269"/>
        <end position="290"/>
    </location>
</feature>
<feature type="transmembrane region" description="Helical" evidence="7">
    <location>
        <begin position="439"/>
        <end position="462"/>
    </location>
</feature>
<dbReference type="Gene3D" id="1.20.1740.10">
    <property type="entry name" value="Amino acid/polyamine transporter I"/>
    <property type="match status" value="1"/>
</dbReference>
<feature type="transmembrane region" description="Helical" evidence="7">
    <location>
        <begin position="368"/>
        <end position="388"/>
    </location>
</feature>
<feature type="transmembrane region" description="Helical" evidence="7">
    <location>
        <begin position="74"/>
        <end position="95"/>
    </location>
</feature>
<keyword evidence="10" id="KW-1185">Reference proteome</keyword>
<accession>A0ABR2W107</accession>
<keyword evidence="2" id="KW-0813">Transport</keyword>
<evidence type="ECO:0000313" key="10">
    <source>
        <dbReference type="Proteomes" id="UP001479436"/>
    </source>
</evidence>
<feature type="transmembrane region" description="Helical" evidence="7">
    <location>
        <begin position="394"/>
        <end position="418"/>
    </location>
</feature>
<evidence type="ECO:0000256" key="2">
    <source>
        <dbReference type="ARBA" id="ARBA00022448"/>
    </source>
</evidence>
<organism evidence="9 10">
    <name type="scientific">Basidiobolus ranarum</name>
    <dbReference type="NCBI Taxonomy" id="34480"/>
    <lineage>
        <taxon>Eukaryota</taxon>
        <taxon>Fungi</taxon>
        <taxon>Fungi incertae sedis</taxon>
        <taxon>Zoopagomycota</taxon>
        <taxon>Entomophthoromycotina</taxon>
        <taxon>Basidiobolomycetes</taxon>
        <taxon>Basidiobolales</taxon>
        <taxon>Basidiobolaceae</taxon>
        <taxon>Basidiobolus</taxon>
    </lineage>
</organism>
<keyword evidence="6 7" id="KW-0472">Membrane</keyword>
<sequence>MRSVELEPIDSGTVYAEEKLHTSDKATTEKDEFKGQELKRTLKSRHLSMISIGGTIGTGLFLACGSSIASAGPAGALVSYFAIGVMVFLLMTSLGEMATYMPITGSFNTYGARFVDSAFGFALGWNYWYNWAITVAVELVAGGLIMQFWLPHIPTIVWSIILLTIIVGLNCISVKGYGEAEYWFALIKIITVVIFVIIGILVAAGVLGGHKYGFQNWEVGQAPFVDGPLGVFKVFLVAGFSFQGTEMVGVVAGESSNPEKHVPRAIKQVFWRILLFYICAIFIIGLLIPYNNPHLLSSGVQDVSISPFTLGFQLAGLGPAPDIMNAIILITVLSAGNSGMYASTRTLWVLANEGKAPRFLRKVNSNGIPIYALMVTTVVACIAFASSFVPNSQIYTWLLNASGVCGFIAWLGIALSHYRFRKAFLRQGHSLSELPYTAMFYPFGPLFALFLCTVVIIGQGYVGFATDPIDWSSIISNYLAVFIFIILFVGYKIFAKTKFVRLEDCDLSTE</sequence>
<feature type="transmembrane region" description="Helical" evidence="7">
    <location>
        <begin position="47"/>
        <end position="68"/>
    </location>
</feature>
<reference evidence="9 10" key="1">
    <citation type="submission" date="2023-04" db="EMBL/GenBank/DDBJ databases">
        <title>Genome of Basidiobolus ranarum AG-B5.</title>
        <authorList>
            <person name="Stajich J.E."/>
            <person name="Carter-House D."/>
            <person name="Gryganskyi A."/>
        </authorList>
    </citation>
    <scope>NUCLEOTIDE SEQUENCE [LARGE SCALE GENOMIC DNA]</scope>
    <source>
        <strain evidence="9 10">AG-B5</strain>
    </source>
</reference>
<evidence type="ECO:0000259" key="8">
    <source>
        <dbReference type="Pfam" id="PF00324"/>
    </source>
</evidence>
<dbReference type="PIRSF" id="PIRSF006060">
    <property type="entry name" value="AA_transporter"/>
    <property type="match status" value="1"/>
</dbReference>
<dbReference type="EMBL" id="JASJQH010007191">
    <property type="protein sequence ID" value="KAK9712887.1"/>
    <property type="molecule type" value="Genomic_DNA"/>
</dbReference>
<feature type="domain" description="Amino acid permease/ SLC12A" evidence="8">
    <location>
        <begin position="46"/>
        <end position="500"/>
    </location>
</feature>